<dbReference type="SUPFAM" id="SSF144091">
    <property type="entry name" value="Rhomboid-like"/>
    <property type="match status" value="1"/>
</dbReference>
<dbReference type="GO" id="GO:0004252">
    <property type="term" value="F:serine-type endopeptidase activity"/>
    <property type="evidence" value="ECO:0007669"/>
    <property type="project" value="InterPro"/>
</dbReference>
<comment type="caution">
    <text evidence="8">The sequence shown here is derived from an EMBL/GenBank/DDBJ whole genome shotgun (WGS) entry which is preliminary data.</text>
</comment>
<feature type="domain" description="UBA" evidence="7">
    <location>
        <begin position="238"/>
        <end position="276"/>
    </location>
</feature>
<evidence type="ECO:0000256" key="1">
    <source>
        <dbReference type="ARBA" id="ARBA00004141"/>
    </source>
</evidence>
<dbReference type="InterPro" id="IPR035952">
    <property type="entry name" value="Rhomboid-like_sf"/>
</dbReference>
<name>A0AAV1HYQ7_9CHLO</name>
<feature type="transmembrane region" description="Helical" evidence="6">
    <location>
        <begin position="136"/>
        <end position="165"/>
    </location>
</feature>
<keyword evidence="9" id="KW-1185">Reference proteome</keyword>
<feature type="transmembrane region" description="Helical" evidence="6">
    <location>
        <begin position="12"/>
        <end position="28"/>
    </location>
</feature>
<protein>
    <recommendedName>
        <fullName evidence="7">UBA domain-containing protein</fullName>
    </recommendedName>
</protein>
<dbReference type="InterPro" id="IPR022764">
    <property type="entry name" value="Peptidase_S54_rhomboid_dom"/>
</dbReference>
<sequence>MIPHRGFKGCPISKGLLIATSITSVYFLSSFSKRAKTPLLLNLLAFSHPGTLLLGSALLYLTSTTLERQAGSSQYASFVCVALAIHAVIQNLERQKGPLTNGPLPCLFASMTLYMLETPSVQKFTLMGVQLTEKVFPIVAAAQLLIILPPSALWTAAAGVGYGALYSANCLGIRRHLKIPACIASPLGRLARRALGDSITPGRSAQVVMDSAERPRAYSGGQGPAVHATAVQMPAGVVASREALEQLTNMGFTEARARTALEQCDNNVQAAASLLL</sequence>
<keyword evidence="5 6" id="KW-0472">Membrane</keyword>
<evidence type="ECO:0000256" key="6">
    <source>
        <dbReference type="SAM" id="Phobius"/>
    </source>
</evidence>
<evidence type="ECO:0000256" key="3">
    <source>
        <dbReference type="ARBA" id="ARBA00022692"/>
    </source>
</evidence>
<dbReference type="AlphaFoldDB" id="A0AAV1HYQ7"/>
<keyword evidence="4 6" id="KW-1133">Transmembrane helix</keyword>
<dbReference type="Pfam" id="PF00627">
    <property type="entry name" value="UBA"/>
    <property type="match status" value="1"/>
</dbReference>
<evidence type="ECO:0000313" key="8">
    <source>
        <dbReference type="EMBL" id="CAK0762429.1"/>
    </source>
</evidence>
<reference evidence="8 9" key="1">
    <citation type="submission" date="2023-10" db="EMBL/GenBank/DDBJ databases">
        <authorList>
            <person name="Maclean D."/>
            <person name="Macfadyen A."/>
        </authorList>
    </citation>
    <scope>NUCLEOTIDE SEQUENCE [LARGE SCALE GENOMIC DNA]</scope>
</reference>
<evidence type="ECO:0000259" key="7">
    <source>
        <dbReference type="PROSITE" id="PS50030"/>
    </source>
</evidence>
<dbReference type="SUPFAM" id="SSF46934">
    <property type="entry name" value="UBA-like"/>
    <property type="match status" value="1"/>
</dbReference>
<dbReference type="Pfam" id="PF01694">
    <property type="entry name" value="Rhomboid"/>
    <property type="match status" value="1"/>
</dbReference>
<evidence type="ECO:0000256" key="2">
    <source>
        <dbReference type="ARBA" id="ARBA00009045"/>
    </source>
</evidence>
<dbReference type="Gene3D" id="1.10.8.10">
    <property type="entry name" value="DNA helicase RuvA subunit, C-terminal domain"/>
    <property type="match status" value="1"/>
</dbReference>
<accession>A0AAV1HYQ7</accession>
<comment type="subcellular location">
    <subcellularLocation>
        <location evidence="1">Membrane</location>
        <topology evidence="1">Multi-pass membrane protein</topology>
    </subcellularLocation>
</comment>
<evidence type="ECO:0000256" key="5">
    <source>
        <dbReference type="ARBA" id="ARBA00023136"/>
    </source>
</evidence>
<dbReference type="SMART" id="SM00165">
    <property type="entry name" value="UBA"/>
    <property type="match status" value="1"/>
</dbReference>
<dbReference type="GO" id="GO:0016020">
    <property type="term" value="C:membrane"/>
    <property type="evidence" value="ECO:0007669"/>
    <property type="project" value="UniProtKB-SubCell"/>
</dbReference>
<dbReference type="CDD" id="cd14291">
    <property type="entry name" value="UBA1_NUB1_like"/>
    <property type="match status" value="1"/>
</dbReference>
<dbReference type="InterPro" id="IPR009060">
    <property type="entry name" value="UBA-like_sf"/>
</dbReference>
<evidence type="ECO:0000313" key="9">
    <source>
        <dbReference type="Proteomes" id="UP001314263"/>
    </source>
</evidence>
<gene>
    <name evidence="8" type="ORF">CVIRNUC_002956</name>
</gene>
<organism evidence="8 9">
    <name type="scientific">Coccomyxa viridis</name>
    <dbReference type="NCBI Taxonomy" id="1274662"/>
    <lineage>
        <taxon>Eukaryota</taxon>
        <taxon>Viridiplantae</taxon>
        <taxon>Chlorophyta</taxon>
        <taxon>core chlorophytes</taxon>
        <taxon>Trebouxiophyceae</taxon>
        <taxon>Trebouxiophyceae incertae sedis</taxon>
        <taxon>Coccomyxaceae</taxon>
        <taxon>Coccomyxa</taxon>
    </lineage>
</organism>
<evidence type="ECO:0000256" key="4">
    <source>
        <dbReference type="ARBA" id="ARBA00022989"/>
    </source>
</evidence>
<feature type="transmembrane region" description="Helical" evidence="6">
    <location>
        <begin position="40"/>
        <end position="61"/>
    </location>
</feature>
<comment type="similarity">
    <text evidence="2">Belongs to the peptidase S54 family.</text>
</comment>
<dbReference type="EMBL" id="CAUYUE010000004">
    <property type="protein sequence ID" value="CAK0762429.1"/>
    <property type="molecule type" value="Genomic_DNA"/>
</dbReference>
<dbReference type="PROSITE" id="PS50030">
    <property type="entry name" value="UBA"/>
    <property type="match status" value="1"/>
</dbReference>
<dbReference type="InterPro" id="IPR015940">
    <property type="entry name" value="UBA"/>
</dbReference>
<proteinExistence type="inferred from homology"/>
<keyword evidence="3 6" id="KW-0812">Transmembrane</keyword>
<dbReference type="Proteomes" id="UP001314263">
    <property type="component" value="Unassembled WGS sequence"/>
</dbReference>